<dbReference type="Gene3D" id="2.60.120.920">
    <property type="match status" value="1"/>
</dbReference>
<organism evidence="6 7">
    <name type="scientific">Sparus aurata</name>
    <name type="common">Gilthead sea bream</name>
    <dbReference type="NCBI Taxonomy" id="8175"/>
    <lineage>
        <taxon>Eukaryota</taxon>
        <taxon>Metazoa</taxon>
        <taxon>Chordata</taxon>
        <taxon>Craniata</taxon>
        <taxon>Vertebrata</taxon>
        <taxon>Euteleostomi</taxon>
        <taxon>Actinopterygii</taxon>
        <taxon>Neopterygii</taxon>
        <taxon>Teleostei</taxon>
        <taxon>Neoteleostei</taxon>
        <taxon>Acanthomorphata</taxon>
        <taxon>Eupercaria</taxon>
        <taxon>Spariformes</taxon>
        <taxon>Sparidae</taxon>
        <taxon>Sparus</taxon>
    </lineage>
</organism>
<dbReference type="GO" id="GO:0008270">
    <property type="term" value="F:zinc ion binding"/>
    <property type="evidence" value="ECO:0007669"/>
    <property type="project" value="UniProtKB-KW"/>
</dbReference>
<reference evidence="6" key="1">
    <citation type="submission" date="2021-04" db="EMBL/GenBank/DDBJ databases">
        <authorList>
            <consortium name="Wellcome Sanger Institute Data Sharing"/>
        </authorList>
    </citation>
    <scope>NUCLEOTIDE SEQUENCE [LARGE SCALE GENOMIC DNA]</scope>
</reference>
<dbReference type="PROSITE" id="PS50188">
    <property type="entry name" value="B302_SPRY"/>
    <property type="match status" value="1"/>
</dbReference>
<dbReference type="AlphaFoldDB" id="A0A671Y1K6"/>
<accession>A0A671Y1K6</accession>
<evidence type="ECO:0000259" key="5">
    <source>
        <dbReference type="PROSITE" id="PS50188"/>
    </source>
</evidence>
<dbReference type="InterPro" id="IPR051051">
    <property type="entry name" value="E3_ubiq-ligase_TRIM/RNF"/>
</dbReference>
<dbReference type="Pfam" id="PF00622">
    <property type="entry name" value="SPRY"/>
    <property type="match status" value="1"/>
</dbReference>
<dbReference type="InterPro" id="IPR003879">
    <property type="entry name" value="Butyrophylin_SPRY"/>
</dbReference>
<dbReference type="InterPro" id="IPR006574">
    <property type="entry name" value="PRY"/>
</dbReference>
<name>A0A671Y1K6_SPAAU</name>
<sequence length="228" mass="25603">MPTSAPNKRIMPAAGRPEKIPDYEPNIPEPTCRADLLKYWINLSLDDKTANKMLWITDGGSKLLRMTDDVTCPVLDRLERYEHAPQVLCKEGILGFRAYWEVKYSGWVVVGVAYEGAGRRGSDGPCGLGENEQSWGLGWGGSHYQLWFNGISKEIWDIPQCTTIGVYLDQPAGVISFYAVEEVKEEEGGEGRREVRLLQHIKSCFKGRMLAGFWVGQKSSCLLAKQEE</sequence>
<evidence type="ECO:0000256" key="4">
    <source>
        <dbReference type="SAM" id="MobiDB-lite"/>
    </source>
</evidence>
<dbReference type="InterPro" id="IPR043136">
    <property type="entry name" value="B30.2/SPRY_sf"/>
</dbReference>
<keyword evidence="2" id="KW-0863">Zinc-finger</keyword>
<protein>
    <submittedName>
        <fullName evidence="6">Stonustoxin subunit beta-like</fullName>
    </submittedName>
</protein>
<feature type="region of interest" description="Disordered" evidence="4">
    <location>
        <begin position="1"/>
        <end position="21"/>
    </location>
</feature>
<reference evidence="6" key="2">
    <citation type="submission" date="2025-08" db="UniProtKB">
        <authorList>
            <consortium name="Ensembl"/>
        </authorList>
    </citation>
    <scope>IDENTIFICATION</scope>
</reference>
<evidence type="ECO:0000256" key="1">
    <source>
        <dbReference type="ARBA" id="ARBA00022723"/>
    </source>
</evidence>
<evidence type="ECO:0000256" key="2">
    <source>
        <dbReference type="ARBA" id="ARBA00022771"/>
    </source>
</evidence>
<evidence type="ECO:0000313" key="7">
    <source>
        <dbReference type="Proteomes" id="UP000472265"/>
    </source>
</evidence>
<keyword evidence="7" id="KW-1185">Reference proteome</keyword>
<keyword evidence="1" id="KW-0479">Metal-binding</keyword>
<evidence type="ECO:0000313" key="6">
    <source>
        <dbReference type="Ensembl" id="ENSSAUP00010057405.1"/>
    </source>
</evidence>
<gene>
    <name evidence="6" type="primary">LOC115571363</name>
</gene>
<feature type="domain" description="B30.2/SPRY" evidence="5">
    <location>
        <begin position="23"/>
        <end position="228"/>
    </location>
</feature>
<dbReference type="PANTHER" id="PTHR25465">
    <property type="entry name" value="B-BOX DOMAIN CONTAINING"/>
    <property type="match status" value="1"/>
</dbReference>
<dbReference type="InterPro" id="IPR001870">
    <property type="entry name" value="B30.2/SPRY"/>
</dbReference>
<dbReference type="InterPro" id="IPR003877">
    <property type="entry name" value="SPRY_dom"/>
</dbReference>
<dbReference type="PRINTS" id="PR01407">
    <property type="entry name" value="BUTYPHLNCDUF"/>
</dbReference>
<dbReference type="GeneTree" id="ENSGT00930000151196"/>
<dbReference type="SUPFAM" id="SSF49899">
    <property type="entry name" value="Concanavalin A-like lectins/glucanases"/>
    <property type="match status" value="1"/>
</dbReference>
<dbReference type="InterPro" id="IPR013320">
    <property type="entry name" value="ConA-like_dom_sf"/>
</dbReference>
<dbReference type="Pfam" id="PF13765">
    <property type="entry name" value="PRY"/>
    <property type="match status" value="1"/>
</dbReference>
<reference evidence="6" key="3">
    <citation type="submission" date="2025-09" db="UniProtKB">
        <authorList>
            <consortium name="Ensembl"/>
        </authorList>
    </citation>
    <scope>IDENTIFICATION</scope>
</reference>
<evidence type="ECO:0000256" key="3">
    <source>
        <dbReference type="ARBA" id="ARBA00022833"/>
    </source>
</evidence>
<proteinExistence type="predicted"/>
<dbReference type="Proteomes" id="UP000472265">
    <property type="component" value="Chromosome 20"/>
</dbReference>
<dbReference type="PANTHER" id="PTHR25465:SF80">
    <property type="entry name" value="TRIPARTITE MOTIF-CONTAINING PROTEIN 16-LIKE"/>
    <property type="match status" value="1"/>
</dbReference>
<dbReference type="GO" id="GO:0005737">
    <property type="term" value="C:cytoplasm"/>
    <property type="evidence" value="ECO:0007669"/>
    <property type="project" value="UniProtKB-ARBA"/>
</dbReference>
<keyword evidence="3" id="KW-0862">Zinc</keyword>
<dbReference type="Ensembl" id="ENSSAUT00010060279.1">
    <property type="protein sequence ID" value="ENSSAUP00010057405.1"/>
    <property type="gene ID" value="ENSSAUG00010023487.1"/>
</dbReference>